<evidence type="ECO:0000256" key="6">
    <source>
        <dbReference type="HAMAP-Rule" id="MF_00267"/>
    </source>
</evidence>
<comment type="function">
    <text evidence="5 6">Cell division inhibitor that blocks the formation of polar Z ring septums. Rapidly oscillates between the poles of the cell to destabilize FtsZ filaments that have formed before they mature into polar Z rings. Prevents FtsZ polymerization.</text>
</comment>
<dbReference type="Gene3D" id="2.160.20.70">
    <property type="match status" value="1"/>
</dbReference>
<proteinExistence type="inferred from homology"/>
<dbReference type="NCBIfam" id="TIGR01222">
    <property type="entry name" value="minC"/>
    <property type="match status" value="1"/>
</dbReference>
<dbReference type="Proteomes" id="UP000030428">
    <property type="component" value="Unassembled WGS sequence"/>
</dbReference>
<dbReference type="InterPro" id="IPR013033">
    <property type="entry name" value="MinC"/>
</dbReference>
<evidence type="ECO:0000256" key="3">
    <source>
        <dbReference type="ARBA" id="ARBA00023210"/>
    </source>
</evidence>
<dbReference type="Pfam" id="PF05209">
    <property type="entry name" value="MinC_N"/>
    <property type="match status" value="1"/>
</dbReference>
<dbReference type="PANTHER" id="PTHR34108:SF1">
    <property type="entry name" value="SEPTUM SITE-DETERMINING PROTEIN MINC"/>
    <property type="match status" value="1"/>
</dbReference>
<dbReference type="EMBL" id="JSZA02000320">
    <property type="protein sequence ID" value="KHD06220.2"/>
    <property type="molecule type" value="Genomic_DNA"/>
</dbReference>
<protein>
    <recommendedName>
        <fullName evidence="6">Probable septum site-determining protein MinC</fullName>
    </recommendedName>
</protein>
<sequence length="216" mass="23525">MVLHLFESDTEIIAEQLAEKISKAPSFFQHAPIVIDLQAVRKNKLDLAEIVSLLRTYGLIPVAVRGGSPLQDEIAFNLNLGRLADVKKPPQKNLLEPKKSAKAPISPTTKIITKPVRSGQQVAALNGDLIVLSGVSQGAEILASRHIHIYGPLRGRALAGINGDNEARIFCQDLKAELLSIAGHYKVNEDIPADLMDQQVQIYLDEESLTIQSLLG</sequence>
<dbReference type="Pfam" id="PF03775">
    <property type="entry name" value="MinC_C"/>
    <property type="match status" value="1"/>
</dbReference>
<name>A0A0A6P5R4_9GAMM</name>
<comment type="caution">
    <text evidence="9">The sequence shown here is derived from an EMBL/GenBank/DDBJ whole genome shotgun (WGS) entry which is preliminary data.</text>
</comment>
<keyword evidence="4 6" id="KW-0131">Cell cycle</keyword>
<dbReference type="PANTHER" id="PTHR34108">
    <property type="entry name" value="SEPTUM SITE-DETERMINING PROTEIN MINC"/>
    <property type="match status" value="1"/>
</dbReference>
<evidence type="ECO:0000313" key="11">
    <source>
        <dbReference type="Proteomes" id="UP000030428"/>
    </source>
</evidence>
<comment type="subunit">
    <text evidence="6">Interacts with MinD and FtsZ.</text>
</comment>
<comment type="similarity">
    <text evidence="1 6">Belongs to the MinC family.</text>
</comment>
<feature type="domain" description="Septum formation inhibitor MinC C-terminal" evidence="7">
    <location>
        <begin position="111"/>
        <end position="211"/>
    </location>
</feature>
<evidence type="ECO:0000256" key="2">
    <source>
        <dbReference type="ARBA" id="ARBA00022618"/>
    </source>
</evidence>
<dbReference type="InterPro" id="IPR016098">
    <property type="entry name" value="CAP/MinC_C"/>
</dbReference>
<accession>A0A0A6P5R4</accession>
<evidence type="ECO:0000259" key="7">
    <source>
        <dbReference type="Pfam" id="PF03775"/>
    </source>
</evidence>
<evidence type="ECO:0000256" key="5">
    <source>
        <dbReference type="ARBA" id="ARBA00025606"/>
    </source>
</evidence>
<keyword evidence="2 6" id="KW-0132">Cell division</keyword>
<reference evidence="9 11" key="1">
    <citation type="journal article" date="2016" name="Front. Microbiol.">
        <title>Single-Cell (Meta-)Genomics of a Dimorphic Candidatus Thiomargarita nelsonii Reveals Genomic Plasticity.</title>
        <authorList>
            <person name="Flood B.E."/>
            <person name="Fliss P."/>
            <person name="Jones D.S."/>
            <person name="Dick G.J."/>
            <person name="Jain S."/>
            <person name="Kaster A.K."/>
            <person name="Winkel M."/>
            <person name="Mussmann M."/>
            <person name="Bailey J."/>
        </authorList>
    </citation>
    <scope>NUCLEOTIDE SEQUENCE [LARGE SCALE GENOMIC DNA]</scope>
    <source>
        <strain evidence="9">Hydrate Ridge</strain>
    </source>
</reference>
<dbReference type="Gene3D" id="3.30.70.260">
    <property type="match status" value="1"/>
</dbReference>
<evidence type="ECO:0000313" key="9">
    <source>
        <dbReference type="EMBL" id="KHD06220.2"/>
    </source>
</evidence>
<evidence type="ECO:0000256" key="4">
    <source>
        <dbReference type="ARBA" id="ARBA00023306"/>
    </source>
</evidence>
<organism evidence="9 11">
    <name type="scientific">Candidatus Thiomargarita nelsonii</name>
    <dbReference type="NCBI Taxonomy" id="1003181"/>
    <lineage>
        <taxon>Bacteria</taxon>
        <taxon>Pseudomonadati</taxon>
        <taxon>Pseudomonadota</taxon>
        <taxon>Gammaproteobacteria</taxon>
        <taxon>Thiotrichales</taxon>
        <taxon>Thiotrichaceae</taxon>
        <taxon>Thiomargarita</taxon>
    </lineage>
</organism>
<dbReference type="GO" id="GO:0051302">
    <property type="term" value="P:regulation of cell division"/>
    <property type="evidence" value="ECO:0007669"/>
    <property type="project" value="InterPro"/>
</dbReference>
<dbReference type="GO" id="GO:1901891">
    <property type="term" value="P:regulation of cell septum assembly"/>
    <property type="evidence" value="ECO:0007669"/>
    <property type="project" value="InterPro"/>
</dbReference>
<dbReference type="InterPro" id="IPR036145">
    <property type="entry name" value="MinC_C_sf"/>
</dbReference>
<dbReference type="AlphaFoldDB" id="A0A0A6P5R4"/>
<evidence type="ECO:0000313" key="10">
    <source>
        <dbReference type="EMBL" id="TGO03515.1"/>
    </source>
</evidence>
<dbReference type="InterPro" id="IPR005526">
    <property type="entry name" value="Septum_form_inhib_MinC_C"/>
</dbReference>
<dbReference type="EMBL" id="JSZA02000015">
    <property type="protein sequence ID" value="TGO03515.1"/>
    <property type="molecule type" value="Genomic_DNA"/>
</dbReference>
<dbReference type="GO" id="GO:0000902">
    <property type="term" value="P:cell morphogenesis"/>
    <property type="evidence" value="ECO:0007669"/>
    <property type="project" value="InterPro"/>
</dbReference>
<evidence type="ECO:0000256" key="1">
    <source>
        <dbReference type="ARBA" id="ARBA00006291"/>
    </source>
</evidence>
<gene>
    <name evidence="6" type="primary">minC</name>
    <name evidence="10" type="ORF">PN36_05600</name>
    <name evidence="9" type="ORF">PN36_33085</name>
</gene>
<evidence type="ECO:0000259" key="8">
    <source>
        <dbReference type="Pfam" id="PF05209"/>
    </source>
</evidence>
<dbReference type="HAMAP" id="MF_00267">
    <property type="entry name" value="MinC"/>
    <property type="match status" value="1"/>
</dbReference>
<keyword evidence="11" id="KW-1185">Reference proteome</keyword>
<feature type="domain" description="Septum formation inhibitor MinC N-terminal" evidence="8">
    <location>
        <begin position="2"/>
        <end position="61"/>
    </location>
</feature>
<keyword evidence="3 6" id="KW-0717">Septation</keyword>
<dbReference type="InterPro" id="IPR007874">
    <property type="entry name" value="MinC_N"/>
</dbReference>
<dbReference type="GO" id="GO:0000917">
    <property type="term" value="P:division septum assembly"/>
    <property type="evidence" value="ECO:0007669"/>
    <property type="project" value="UniProtKB-KW"/>
</dbReference>
<dbReference type="SUPFAM" id="SSF63848">
    <property type="entry name" value="Cell-division inhibitor MinC, C-terminal domain"/>
    <property type="match status" value="1"/>
</dbReference>